<dbReference type="EMBL" id="REGW02000016">
    <property type="protein sequence ID" value="KAE8285443.1"/>
    <property type="molecule type" value="Genomic_DNA"/>
</dbReference>
<dbReference type="Proteomes" id="UP000424527">
    <property type="component" value="Unassembled WGS sequence"/>
</dbReference>
<evidence type="ECO:0000313" key="1">
    <source>
        <dbReference type="EMBL" id="KAE8285443.1"/>
    </source>
</evidence>
<reference evidence="1 2" key="1">
    <citation type="submission" date="2019-07" db="EMBL/GenBank/DDBJ databases">
        <title>Chromosome genome assembly for large yellow croaker.</title>
        <authorList>
            <person name="Xiao S."/>
        </authorList>
    </citation>
    <scope>NUCLEOTIDE SEQUENCE [LARGE SCALE GENOMIC DNA]</scope>
    <source>
        <strain evidence="1">JMULYC20181020</strain>
        <tissue evidence="1">Muscle</tissue>
    </source>
</reference>
<comment type="caution">
    <text evidence="1">The sequence shown here is derived from an EMBL/GenBank/DDBJ whole genome shotgun (WGS) entry which is preliminary data.</text>
</comment>
<gene>
    <name evidence="1" type="ORF">D5F01_LYC16896</name>
</gene>
<name>A0A6G0I2A2_LARCR</name>
<dbReference type="AlphaFoldDB" id="A0A6G0I2A2"/>
<keyword evidence="2" id="KW-1185">Reference proteome</keyword>
<sequence length="167" mass="18653">MKDHQMKKTLTISRPEQPLTTSGTCVQLNKSEVRSTSITCSAFTLRLSPTSTPALRTSDQIMAVTNQPGRFQPSDFQTGLCDFCDDCGTCFYGLCCYACLGCTVARDMDECCLCGLSVAIRSVYRTRYNINGSLSEERHRPPEGAEHFLSRRRHESRRAVNALHRSS</sequence>
<proteinExistence type="predicted"/>
<organism evidence="1 2">
    <name type="scientific">Larimichthys crocea</name>
    <name type="common">Large yellow croaker</name>
    <name type="synonym">Pseudosciaena crocea</name>
    <dbReference type="NCBI Taxonomy" id="215358"/>
    <lineage>
        <taxon>Eukaryota</taxon>
        <taxon>Metazoa</taxon>
        <taxon>Chordata</taxon>
        <taxon>Craniata</taxon>
        <taxon>Vertebrata</taxon>
        <taxon>Euteleostomi</taxon>
        <taxon>Actinopterygii</taxon>
        <taxon>Neopterygii</taxon>
        <taxon>Teleostei</taxon>
        <taxon>Neoteleostei</taxon>
        <taxon>Acanthomorphata</taxon>
        <taxon>Eupercaria</taxon>
        <taxon>Sciaenidae</taxon>
        <taxon>Larimichthys</taxon>
    </lineage>
</organism>
<accession>A0A6G0I2A2</accession>
<evidence type="ECO:0000313" key="2">
    <source>
        <dbReference type="Proteomes" id="UP000424527"/>
    </source>
</evidence>
<protein>
    <submittedName>
        <fullName evidence="1">Placenta-specific gene 8 protein C15</fullName>
    </submittedName>
</protein>